<dbReference type="Gene3D" id="3.40.640.10">
    <property type="entry name" value="Type I PLP-dependent aspartate aminotransferase-like (Major domain)"/>
    <property type="match status" value="1"/>
</dbReference>
<dbReference type="Proteomes" id="UP000832034">
    <property type="component" value="Chromosome"/>
</dbReference>
<dbReference type="PANTHER" id="PTHR42778:SF1">
    <property type="entry name" value="2-AMINOETHYLPHOSPHONATE--PYRUVATE TRANSAMINASE"/>
    <property type="match status" value="1"/>
</dbReference>
<evidence type="ECO:0000259" key="5">
    <source>
        <dbReference type="PROSITE" id="PS51186"/>
    </source>
</evidence>
<accession>A0ABY4E8P9</accession>
<evidence type="ECO:0000313" key="7">
    <source>
        <dbReference type="Proteomes" id="UP000832034"/>
    </source>
</evidence>
<evidence type="ECO:0000256" key="4">
    <source>
        <dbReference type="ARBA" id="ARBA00022898"/>
    </source>
</evidence>
<dbReference type="InterPro" id="IPR016181">
    <property type="entry name" value="Acyl_CoA_acyltransferase"/>
</dbReference>
<feature type="domain" description="N-acetyltransferase" evidence="5">
    <location>
        <begin position="6"/>
        <end position="171"/>
    </location>
</feature>
<keyword evidence="7" id="KW-1185">Reference proteome</keyword>
<reference evidence="6" key="1">
    <citation type="submission" date="2021-12" db="EMBL/GenBank/DDBJ databases">
        <authorList>
            <person name="Veyrier F.J."/>
        </authorList>
    </citation>
    <scope>NUCLEOTIDE SEQUENCE</scope>
    <source>
        <strain evidence="6">SAG 1488-6</strain>
    </source>
</reference>
<keyword evidence="3" id="KW-0808">Transferase</keyword>
<dbReference type="InterPro" id="IPR054597">
    <property type="entry name" value="FeeM_cat"/>
</dbReference>
<dbReference type="InterPro" id="IPR015421">
    <property type="entry name" value="PyrdxlP-dep_Trfase_major"/>
</dbReference>
<dbReference type="Pfam" id="PF21926">
    <property type="entry name" value="FeeM"/>
    <property type="match status" value="1"/>
</dbReference>
<dbReference type="Gene3D" id="3.40.630.30">
    <property type="match status" value="1"/>
</dbReference>
<dbReference type="InterPro" id="IPR000192">
    <property type="entry name" value="Aminotrans_V_dom"/>
</dbReference>
<keyword evidence="4" id="KW-0663">Pyridoxal phosphate</keyword>
<evidence type="ECO:0000256" key="3">
    <source>
        <dbReference type="ARBA" id="ARBA00022679"/>
    </source>
</evidence>
<gene>
    <name evidence="6" type="ORF">LVJ81_10900</name>
</gene>
<proteinExistence type="predicted"/>
<evidence type="ECO:0000256" key="1">
    <source>
        <dbReference type="ARBA" id="ARBA00001933"/>
    </source>
</evidence>
<keyword evidence="2 6" id="KW-0032">Aminotransferase</keyword>
<evidence type="ECO:0000256" key="2">
    <source>
        <dbReference type="ARBA" id="ARBA00022576"/>
    </source>
</evidence>
<comment type="cofactor">
    <cofactor evidence="1">
        <name>pyridoxal 5'-phosphate</name>
        <dbReference type="ChEBI" id="CHEBI:597326"/>
    </cofactor>
</comment>
<dbReference type="InterPro" id="IPR000182">
    <property type="entry name" value="GNAT_dom"/>
</dbReference>
<dbReference type="PROSITE" id="PS51186">
    <property type="entry name" value="GNAT"/>
    <property type="match status" value="1"/>
</dbReference>
<dbReference type="Pfam" id="PF00266">
    <property type="entry name" value="Aminotran_5"/>
    <property type="match status" value="1"/>
</dbReference>
<dbReference type="SUPFAM" id="SSF53383">
    <property type="entry name" value="PLP-dependent transferases"/>
    <property type="match status" value="1"/>
</dbReference>
<dbReference type="GO" id="GO:0008483">
    <property type="term" value="F:transaminase activity"/>
    <property type="evidence" value="ECO:0007669"/>
    <property type="project" value="UniProtKB-KW"/>
</dbReference>
<dbReference type="InterPro" id="IPR015422">
    <property type="entry name" value="PyrdxlP-dep_Trfase_small"/>
</dbReference>
<organism evidence="6 7">
    <name type="scientific">Vitreoscilla stercoraria</name>
    <dbReference type="NCBI Taxonomy" id="61"/>
    <lineage>
        <taxon>Bacteria</taxon>
        <taxon>Pseudomonadati</taxon>
        <taxon>Pseudomonadota</taxon>
        <taxon>Betaproteobacteria</taxon>
        <taxon>Neisseriales</taxon>
        <taxon>Neisseriaceae</taxon>
        <taxon>Vitreoscilla</taxon>
    </lineage>
</organism>
<dbReference type="Gene3D" id="3.90.1150.10">
    <property type="entry name" value="Aspartate Aminotransferase, domain 1"/>
    <property type="match status" value="1"/>
</dbReference>
<reference evidence="6" key="2">
    <citation type="journal article" date="2022" name="Res Sq">
        <title>Evolution of multicellular longitudinally dividing oral cavity symbionts (Neisseriaceae).</title>
        <authorList>
            <person name="Nyongesa S."/>
            <person name="Weber P."/>
            <person name="Bernet E."/>
            <person name="Pullido F."/>
            <person name="Nieckarz M."/>
            <person name="Delaby M."/>
            <person name="Nieves C."/>
            <person name="Viehboeck T."/>
            <person name="Krause N."/>
            <person name="Rivera-Millot A."/>
            <person name="Nakamura A."/>
            <person name="Vischer N."/>
            <person name="VanNieuwenhze M."/>
            <person name="Brun Y."/>
            <person name="Cava F."/>
            <person name="Bulgheresi S."/>
            <person name="Veyrier F."/>
        </authorList>
    </citation>
    <scope>NUCLEOTIDE SEQUENCE</scope>
    <source>
        <strain evidence="6">SAG 1488-6</strain>
    </source>
</reference>
<dbReference type="SUPFAM" id="SSF55729">
    <property type="entry name" value="Acyl-CoA N-acyltransferases (Nat)"/>
    <property type="match status" value="1"/>
</dbReference>
<dbReference type="InterPro" id="IPR015424">
    <property type="entry name" value="PyrdxlP-dep_Trfase"/>
</dbReference>
<dbReference type="EMBL" id="CP091512">
    <property type="protein sequence ID" value="UOO92122.1"/>
    <property type="molecule type" value="Genomic_DNA"/>
</dbReference>
<name>A0ABY4E8P9_VITST</name>
<evidence type="ECO:0000313" key="6">
    <source>
        <dbReference type="EMBL" id="UOO92122.1"/>
    </source>
</evidence>
<protein>
    <submittedName>
        <fullName evidence="6">Aminotransferase class V-fold PLP-dependent enzyme</fullName>
    </submittedName>
</protein>
<sequence>MAATMYHCKIAHTKAEFAAIARLNYQTFVEEIPQHSHNAHHSLTDAFHEQNTYLLCYQDENIIAMLAFRDQRPFSLDKKIGAVEALLNPEQSRKLCELRLLAMEPEYRHSLAFFHLIQAMYHYLLDQDYSACVISGTTRQQKLYRKIGFEAFAPEVGSEQARFVPMVLTADKAHLLFERLPKQAHIFYPGPVQQTHALTHTDVSHRSSTFVHLHKQVTQTLLSLSQAQHVALLLGSGTLANAVMLQQLQQRHGTQKGLICSNGEFGQRLQQQAQALGLVFETYNVAWGESFTAETLDVLSQNCAWVACVHGETSCGHLNDLDMFVQNKHKQPHTLAVDCISSFGALPFSLTQVDFASATSGKAIGALAGLSWVFYQQNPTPHPHAHTSYTDLNQYHHQTPFTLPVYLLANLAYALEAYPQRFEQLHQRLQMVLKHKPLQAYALKTQAYPTAINFQLPALYTLNAPLNGLFLHNQSAYLKAQQWSQISVIQPDFEADFAALSAWLQHLHSIDTNTVTIN</sequence>
<dbReference type="RefSeq" id="WP_019958272.1">
    <property type="nucleotide sequence ID" value="NZ_CP091512.1"/>
</dbReference>
<dbReference type="PANTHER" id="PTHR42778">
    <property type="entry name" value="2-AMINOETHYLPHOSPHONATE--PYRUVATE TRANSAMINASE"/>
    <property type="match status" value="1"/>
</dbReference>